<comment type="cofactor">
    <cofactor evidence="1">
        <name>FMN</name>
        <dbReference type="ChEBI" id="CHEBI:58210"/>
    </cofactor>
</comment>
<keyword evidence="5" id="KW-1185">Reference proteome</keyword>
<evidence type="ECO:0000256" key="2">
    <source>
        <dbReference type="ARBA" id="ARBA00022643"/>
    </source>
</evidence>
<dbReference type="InterPro" id="IPR050712">
    <property type="entry name" value="NAD(P)H-dep_reductase"/>
</dbReference>
<evidence type="ECO:0000313" key="4">
    <source>
        <dbReference type="EMBL" id="RCV91263.1"/>
    </source>
</evidence>
<dbReference type="Pfam" id="PF03358">
    <property type="entry name" value="FMN_red"/>
    <property type="match status" value="1"/>
</dbReference>
<protein>
    <submittedName>
        <fullName evidence="4">NADPH-dependent oxidoreductase</fullName>
    </submittedName>
</protein>
<evidence type="ECO:0000313" key="5">
    <source>
        <dbReference type="Proteomes" id="UP000252405"/>
    </source>
</evidence>
<keyword evidence="2" id="KW-0285">Flavoprotein</keyword>
<dbReference type="GO" id="GO:0016491">
    <property type="term" value="F:oxidoreductase activity"/>
    <property type="evidence" value="ECO:0007669"/>
    <property type="project" value="InterPro"/>
</dbReference>
<dbReference type="PANTHER" id="PTHR30543:SF21">
    <property type="entry name" value="NAD(P)H-DEPENDENT FMN REDUCTASE LOT6"/>
    <property type="match status" value="1"/>
</dbReference>
<proteinExistence type="predicted"/>
<dbReference type="InterPro" id="IPR005025">
    <property type="entry name" value="FMN_Rdtase-like_dom"/>
</dbReference>
<sequence>MPDQTTQARILVFAGSTREASFNKRLARLGARRLDALGAQATFIDLRDYPMPLYDGDLEAEHGLPQNALALRKLLAEHRGLLLASPEYNGFITPLMKNTIDWISRPHEGESGLKLFAGRVAALLAASPGGLGGMRSLTLMRQLLSNIGVTVLPDQLAVAKAGDAFDDDGALTDEAHQKKLDAICQRLVDTTRLFNR</sequence>
<organism evidence="4 5">
    <name type="scientific">Billgrantia montanilacus</name>
    <dbReference type="NCBI Taxonomy" id="2282305"/>
    <lineage>
        <taxon>Bacteria</taxon>
        <taxon>Pseudomonadati</taxon>
        <taxon>Pseudomonadota</taxon>
        <taxon>Gammaproteobacteria</taxon>
        <taxon>Oceanospirillales</taxon>
        <taxon>Halomonadaceae</taxon>
        <taxon>Billgrantia</taxon>
    </lineage>
</organism>
<dbReference type="EMBL" id="QPII01000002">
    <property type="protein sequence ID" value="RCV91263.1"/>
    <property type="molecule type" value="Genomic_DNA"/>
</dbReference>
<dbReference type="OrthoDB" id="9812295at2"/>
<dbReference type="PANTHER" id="PTHR30543">
    <property type="entry name" value="CHROMATE REDUCTASE"/>
    <property type="match status" value="1"/>
</dbReference>
<dbReference type="SUPFAM" id="SSF52218">
    <property type="entry name" value="Flavoproteins"/>
    <property type="match status" value="1"/>
</dbReference>
<dbReference type="RefSeq" id="WP_114477903.1">
    <property type="nucleotide sequence ID" value="NZ_QPII01000002.1"/>
</dbReference>
<accession>A0A368U878</accession>
<name>A0A368U878_9GAMM</name>
<dbReference type="Gene3D" id="3.40.50.360">
    <property type="match status" value="1"/>
</dbReference>
<dbReference type="GO" id="GO:0010181">
    <property type="term" value="F:FMN binding"/>
    <property type="evidence" value="ECO:0007669"/>
    <property type="project" value="TreeGrafter"/>
</dbReference>
<feature type="domain" description="NADPH-dependent FMN reductase-like" evidence="3">
    <location>
        <begin position="9"/>
        <end position="161"/>
    </location>
</feature>
<evidence type="ECO:0000259" key="3">
    <source>
        <dbReference type="Pfam" id="PF03358"/>
    </source>
</evidence>
<gene>
    <name evidence="4" type="ORF">DU505_05145</name>
</gene>
<dbReference type="InterPro" id="IPR029039">
    <property type="entry name" value="Flavoprotein-like_sf"/>
</dbReference>
<keyword evidence="2" id="KW-0288">FMN</keyword>
<dbReference type="GO" id="GO:0005829">
    <property type="term" value="C:cytosol"/>
    <property type="evidence" value="ECO:0007669"/>
    <property type="project" value="TreeGrafter"/>
</dbReference>
<dbReference type="Proteomes" id="UP000252405">
    <property type="component" value="Unassembled WGS sequence"/>
</dbReference>
<evidence type="ECO:0000256" key="1">
    <source>
        <dbReference type="ARBA" id="ARBA00001917"/>
    </source>
</evidence>
<dbReference type="AlphaFoldDB" id="A0A368U878"/>
<comment type="caution">
    <text evidence="4">The sequence shown here is derived from an EMBL/GenBank/DDBJ whole genome shotgun (WGS) entry which is preliminary data.</text>
</comment>
<reference evidence="4 5" key="1">
    <citation type="submission" date="2018-07" db="EMBL/GenBank/DDBJ databases">
        <title>Halomonas montanilacus sp. nov., isolated from Lake Pengyan on Tibetan Plateau.</title>
        <authorList>
            <person name="Lu H."/>
            <person name="Xing P."/>
            <person name="Wu Q."/>
        </authorList>
    </citation>
    <scope>NUCLEOTIDE SEQUENCE [LARGE SCALE GENOMIC DNA]</scope>
    <source>
        <strain evidence="4 5">PYC7W</strain>
    </source>
</reference>